<gene>
    <name evidence="3" type="ORF">A1O1_02487</name>
</gene>
<evidence type="ECO:0000259" key="2">
    <source>
        <dbReference type="Pfam" id="PF25545"/>
    </source>
</evidence>
<protein>
    <recommendedName>
        <fullName evidence="2">DUF7924 domain-containing protein</fullName>
    </recommendedName>
</protein>
<dbReference type="RefSeq" id="XP_007721588.1">
    <property type="nucleotide sequence ID" value="XM_007723398.1"/>
</dbReference>
<dbReference type="InterPro" id="IPR057684">
    <property type="entry name" value="DUF7924"/>
</dbReference>
<dbReference type="EMBL" id="AMWN01000002">
    <property type="protein sequence ID" value="EXJ94094.1"/>
    <property type="molecule type" value="Genomic_DNA"/>
</dbReference>
<comment type="caution">
    <text evidence="3">The sequence shown here is derived from an EMBL/GenBank/DDBJ whole genome shotgun (WGS) entry which is preliminary data.</text>
</comment>
<dbReference type="Pfam" id="PF25545">
    <property type="entry name" value="DUF7924"/>
    <property type="match status" value="1"/>
</dbReference>
<reference evidence="3 4" key="1">
    <citation type="submission" date="2013-03" db="EMBL/GenBank/DDBJ databases">
        <title>The Genome Sequence of Capronia coronata CBS 617.96.</title>
        <authorList>
            <consortium name="The Broad Institute Genomics Platform"/>
            <person name="Cuomo C."/>
            <person name="de Hoog S."/>
            <person name="Gorbushina A."/>
            <person name="Walker B."/>
            <person name="Young S.K."/>
            <person name="Zeng Q."/>
            <person name="Gargeya S."/>
            <person name="Fitzgerald M."/>
            <person name="Haas B."/>
            <person name="Abouelleil A."/>
            <person name="Allen A.W."/>
            <person name="Alvarado L."/>
            <person name="Arachchi H.M."/>
            <person name="Berlin A.M."/>
            <person name="Chapman S.B."/>
            <person name="Gainer-Dewar J."/>
            <person name="Goldberg J."/>
            <person name="Griggs A."/>
            <person name="Gujja S."/>
            <person name="Hansen M."/>
            <person name="Howarth C."/>
            <person name="Imamovic A."/>
            <person name="Ireland A."/>
            <person name="Larimer J."/>
            <person name="McCowan C."/>
            <person name="Murphy C."/>
            <person name="Pearson M."/>
            <person name="Poon T.W."/>
            <person name="Priest M."/>
            <person name="Roberts A."/>
            <person name="Saif S."/>
            <person name="Shea T."/>
            <person name="Sisk P."/>
            <person name="Sykes S."/>
            <person name="Wortman J."/>
            <person name="Nusbaum C."/>
            <person name="Birren B."/>
        </authorList>
    </citation>
    <scope>NUCLEOTIDE SEQUENCE [LARGE SCALE GENOMIC DNA]</scope>
    <source>
        <strain evidence="3 4">CBS 617.96</strain>
    </source>
</reference>
<feature type="region of interest" description="Disordered" evidence="1">
    <location>
        <begin position="1"/>
        <end position="39"/>
    </location>
</feature>
<feature type="domain" description="DUF7924" evidence="2">
    <location>
        <begin position="124"/>
        <end position="319"/>
    </location>
</feature>
<dbReference type="STRING" id="1182541.W9ZHX6"/>
<dbReference type="AlphaFoldDB" id="W9ZHX6"/>
<sequence length="376" mass="41909">MPDITRPTMSVSRHRRQTSSTSKSDDVEGTNSFGASGYRSTTLEPNNIIVEDEQMDDDRWCRLAFALGMPFGDVRRPSPEATRFAHQVRVRESVSGREMKELLAPLIFSVVQRHKLVNCSANNAFHQDSVPDGVTDFTIEGGWKTQLPTPRPAFALGYSSRAFTSHQLELQHGIISNSKNEPCDLHKLSQPVPDVYWPFVVVEIQGDSMLAARNACAGSAATCNNALMTFAGAAQQPLKHYRDVDFLWGLSKAAQSFSLAINGKTACLNTHNSEGCLPHAVAVIRTYRLDDDRDVEAMAARIRSILIWAENCRLRSITDLLHDFDLRVQLAKGPVKMMEDSYTPLQLTIPGRPAKKRRGVIKSVLAESLPRWAREF</sequence>
<proteinExistence type="predicted"/>
<keyword evidence="4" id="KW-1185">Reference proteome</keyword>
<evidence type="ECO:0000313" key="4">
    <source>
        <dbReference type="Proteomes" id="UP000019484"/>
    </source>
</evidence>
<dbReference type="HOGENOM" id="CLU_735651_0_0_1"/>
<dbReference type="eggNOG" id="ENOG502T4YA">
    <property type="taxonomic scope" value="Eukaryota"/>
</dbReference>
<dbReference type="OrthoDB" id="4145134at2759"/>
<accession>W9ZHX6</accession>
<feature type="compositionally biased region" description="Polar residues" evidence="1">
    <location>
        <begin position="29"/>
        <end position="39"/>
    </location>
</feature>
<dbReference type="Proteomes" id="UP000019484">
    <property type="component" value="Unassembled WGS sequence"/>
</dbReference>
<evidence type="ECO:0000256" key="1">
    <source>
        <dbReference type="SAM" id="MobiDB-lite"/>
    </source>
</evidence>
<name>W9ZHX6_9EURO</name>
<evidence type="ECO:0000313" key="3">
    <source>
        <dbReference type="EMBL" id="EXJ94094.1"/>
    </source>
</evidence>
<organism evidence="3 4">
    <name type="scientific">Capronia coronata CBS 617.96</name>
    <dbReference type="NCBI Taxonomy" id="1182541"/>
    <lineage>
        <taxon>Eukaryota</taxon>
        <taxon>Fungi</taxon>
        <taxon>Dikarya</taxon>
        <taxon>Ascomycota</taxon>
        <taxon>Pezizomycotina</taxon>
        <taxon>Eurotiomycetes</taxon>
        <taxon>Chaetothyriomycetidae</taxon>
        <taxon>Chaetothyriales</taxon>
        <taxon>Herpotrichiellaceae</taxon>
        <taxon>Capronia</taxon>
    </lineage>
</organism>
<dbReference type="GeneID" id="19157387"/>